<dbReference type="SUPFAM" id="SSF46934">
    <property type="entry name" value="UBA-like"/>
    <property type="match status" value="1"/>
</dbReference>
<dbReference type="PROSITE" id="PS50177">
    <property type="entry name" value="NTF2_DOMAIN"/>
    <property type="match status" value="1"/>
</dbReference>
<feature type="region of interest" description="Disordered" evidence="9">
    <location>
        <begin position="65"/>
        <end position="125"/>
    </location>
</feature>
<keyword evidence="8" id="KW-0539">Nucleus</keyword>
<evidence type="ECO:0000256" key="6">
    <source>
        <dbReference type="ARBA" id="ARBA00022816"/>
    </source>
</evidence>
<dbReference type="PANTHER" id="PTHR10662:SF22">
    <property type="entry name" value="NUCLEAR RNA EXPORT FACTOR 1"/>
    <property type="match status" value="1"/>
</dbReference>
<dbReference type="EMBL" id="KK852672">
    <property type="protein sequence ID" value="KDR18790.1"/>
    <property type="molecule type" value="Genomic_DNA"/>
</dbReference>
<dbReference type="Pfam" id="PF03943">
    <property type="entry name" value="TAP_C"/>
    <property type="match status" value="1"/>
</dbReference>
<dbReference type="SUPFAM" id="SSF54928">
    <property type="entry name" value="RNA-binding domain, RBD"/>
    <property type="match status" value="1"/>
</dbReference>
<keyword evidence="4" id="KW-0433">Leucine-rich repeat</keyword>
<protein>
    <submittedName>
        <fullName evidence="12">Nuclear RNA export factor 1</fullName>
    </submittedName>
</protein>
<feature type="compositionally biased region" description="Basic and acidic residues" evidence="9">
    <location>
        <begin position="16"/>
        <end position="27"/>
    </location>
</feature>
<dbReference type="InterPro" id="IPR009060">
    <property type="entry name" value="UBA-like_sf"/>
</dbReference>
<dbReference type="Pfam" id="PF09162">
    <property type="entry name" value="Tap-RNA_bind"/>
    <property type="match status" value="1"/>
</dbReference>
<proteinExistence type="inferred from homology"/>
<dbReference type="GO" id="GO:0005635">
    <property type="term" value="C:nuclear envelope"/>
    <property type="evidence" value="ECO:0007669"/>
    <property type="project" value="UniProtKB-ARBA"/>
</dbReference>
<feature type="domain" description="TAP-C" evidence="11">
    <location>
        <begin position="590"/>
        <end position="644"/>
    </location>
</feature>
<feature type="region of interest" description="Disordered" evidence="9">
    <location>
        <begin position="1"/>
        <end position="27"/>
    </location>
</feature>
<dbReference type="FunFam" id="1.10.8.10:FF:000018">
    <property type="entry name" value="Nuclear RNA export factor 1"/>
    <property type="match status" value="1"/>
</dbReference>
<evidence type="ECO:0000259" key="10">
    <source>
        <dbReference type="PROSITE" id="PS50177"/>
    </source>
</evidence>
<dbReference type="GO" id="GO:0003723">
    <property type="term" value="F:RNA binding"/>
    <property type="evidence" value="ECO:0007669"/>
    <property type="project" value="UniProtKB-KW"/>
</dbReference>
<dbReference type="Proteomes" id="UP000027135">
    <property type="component" value="Unassembled WGS sequence"/>
</dbReference>
<dbReference type="Pfam" id="PF24048">
    <property type="entry name" value="LRR_NXF1-5"/>
    <property type="match status" value="1"/>
</dbReference>
<dbReference type="InterPro" id="IPR032710">
    <property type="entry name" value="NTF2-like_dom_sf"/>
</dbReference>
<dbReference type="STRING" id="136037.A0A067R6A1"/>
<dbReference type="SUPFAM" id="SSF52058">
    <property type="entry name" value="L domain-like"/>
    <property type="match status" value="1"/>
</dbReference>
<evidence type="ECO:0000256" key="9">
    <source>
        <dbReference type="SAM" id="MobiDB-lite"/>
    </source>
</evidence>
<organism evidence="12 13">
    <name type="scientific">Zootermopsis nevadensis</name>
    <name type="common">Dampwood termite</name>
    <dbReference type="NCBI Taxonomy" id="136037"/>
    <lineage>
        <taxon>Eukaryota</taxon>
        <taxon>Metazoa</taxon>
        <taxon>Ecdysozoa</taxon>
        <taxon>Arthropoda</taxon>
        <taxon>Hexapoda</taxon>
        <taxon>Insecta</taxon>
        <taxon>Pterygota</taxon>
        <taxon>Neoptera</taxon>
        <taxon>Polyneoptera</taxon>
        <taxon>Dictyoptera</taxon>
        <taxon>Blattodea</taxon>
        <taxon>Blattoidea</taxon>
        <taxon>Termitoidae</taxon>
        <taxon>Termopsidae</taxon>
        <taxon>Zootermopsis</taxon>
    </lineage>
</organism>
<dbReference type="InterPro" id="IPR015245">
    <property type="entry name" value="Tap_RNA-bd"/>
</dbReference>
<keyword evidence="5" id="KW-0677">Repeat</keyword>
<dbReference type="InterPro" id="IPR035979">
    <property type="entry name" value="RBD_domain_sf"/>
</dbReference>
<name>A0A067R6A1_ZOONE</name>
<dbReference type="InterPro" id="IPR018222">
    <property type="entry name" value="Nuclear_transport_factor_2_euk"/>
</dbReference>
<evidence type="ECO:0000313" key="12">
    <source>
        <dbReference type="EMBL" id="KDR18790.1"/>
    </source>
</evidence>
<dbReference type="SMART" id="SM00804">
    <property type="entry name" value="TAP_C"/>
    <property type="match status" value="1"/>
</dbReference>
<feature type="domain" description="NTF2" evidence="10">
    <location>
        <begin position="395"/>
        <end position="546"/>
    </location>
</feature>
<dbReference type="Gene3D" id="3.30.70.330">
    <property type="match status" value="1"/>
</dbReference>
<dbReference type="InterPro" id="IPR001611">
    <property type="entry name" value="Leu-rich_rpt"/>
</dbReference>
<evidence type="ECO:0000256" key="4">
    <source>
        <dbReference type="ARBA" id="ARBA00022614"/>
    </source>
</evidence>
<comment type="subcellular location">
    <subcellularLocation>
        <location evidence="1">Nucleus</location>
        <location evidence="1">Nucleoplasm</location>
    </subcellularLocation>
</comment>
<evidence type="ECO:0000256" key="2">
    <source>
        <dbReference type="ARBA" id="ARBA00009285"/>
    </source>
</evidence>
<dbReference type="PROSITE" id="PS51281">
    <property type="entry name" value="TAP_C"/>
    <property type="match status" value="1"/>
</dbReference>
<dbReference type="GO" id="GO:0005737">
    <property type="term" value="C:cytoplasm"/>
    <property type="evidence" value="ECO:0007669"/>
    <property type="project" value="InterPro"/>
</dbReference>
<accession>A0A067R6A1</accession>
<dbReference type="InterPro" id="IPR002075">
    <property type="entry name" value="NTF2_dom"/>
</dbReference>
<dbReference type="InterPro" id="IPR057125">
    <property type="entry name" value="NXF1/2/3/5-like_LRR"/>
</dbReference>
<evidence type="ECO:0000256" key="5">
    <source>
        <dbReference type="ARBA" id="ARBA00022737"/>
    </source>
</evidence>
<keyword evidence="3" id="KW-0813">Transport</keyword>
<dbReference type="FunFam" id="3.80.10.10:FF:000384">
    <property type="entry name" value="Nuclear RNA export factor 1"/>
    <property type="match status" value="1"/>
</dbReference>
<evidence type="ECO:0000256" key="3">
    <source>
        <dbReference type="ARBA" id="ARBA00022448"/>
    </source>
</evidence>
<dbReference type="eggNOG" id="KOG3763">
    <property type="taxonomic scope" value="Eukaryota"/>
</dbReference>
<evidence type="ECO:0000256" key="1">
    <source>
        <dbReference type="ARBA" id="ARBA00004642"/>
    </source>
</evidence>
<dbReference type="AlphaFoldDB" id="A0A067R6A1"/>
<dbReference type="FunFam" id="3.10.450.50:FF:000004">
    <property type="entry name" value="Nuclear RNA export factor 1"/>
    <property type="match status" value="1"/>
</dbReference>
<dbReference type="Gene3D" id="3.80.10.10">
    <property type="entry name" value="Ribonuclease Inhibitor"/>
    <property type="match status" value="1"/>
</dbReference>
<sequence>MPKRNKVNRTWNSEGGGREGKKYYEHDDRVNDNIRRVSFKPGSNRIGNPRSGELDMAIRASIADDDVDMSTPGSSGRGSGRFNPYFGRGRFVGRGGRTSCRSSGNRRRPGRGSPPVPSQFSQKNGPDNTVSWFKVTIPYGGKYSKDYILKTLLASVAPTIFIPLRYEVRGSDSSFFVDDYNAAEKLTSISKKITTFKGFKLLVKVRPGLPHVEIDSTMKEKIKAAMIKRFNVNLKALDLSRFHTDPDLMDSYAVALFRPAMMLAVLDIVVENAPDLAALDLSDNKLYSLDNLSVLSTKLPSLRVLYIGRNRIRDIHQLDCLEGLRLEDLMLDGNPLCDKYQDQNVYVSEVRKRFPKVLKLDGVDLPPPILFDVNEDLQLPKSKGNYLCTEEGLNMVRQFLEQFYQLYDSDKREQLANAYHNDAMFSITSTYPPGQSSTTTSKLVNYITDSRNLLRVKDNGRRQKLLYQGKLAIIACLSKLPKTHHYPHTFVVDLTLFTPQLIMVSLTGLFLEPGPTRNEPLRSFNRVLVIVPYGEGYCIINEELFVTNATDEQSKAVVRTLPPAVMSPPTPAPTPVPVAVSPQAAFTDDIMKQQMVEGFAVQSGMNVRWARKCLEDSNWNFQQAVSVFTELNKKGTIPPEAFMK</sequence>
<dbReference type="SUPFAM" id="SSF54427">
    <property type="entry name" value="NTF2-like"/>
    <property type="match status" value="1"/>
</dbReference>
<dbReference type="FunCoup" id="A0A067R6A1">
    <property type="interactions" value="958"/>
</dbReference>
<comment type="similarity">
    <text evidence="2">Belongs to the NXF family.</text>
</comment>
<dbReference type="CDD" id="cd14342">
    <property type="entry name" value="UBA_TAP-C"/>
    <property type="match status" value="1"/>
</dbReference>
<dbReference type="Gene3D" id="1.10.8.10">
    <property type="entry name" value="DNA helicase RuvA subunit, C-terminal domain"/>
    <property type="match status" value="1"/>
</dbReference>
<dbReference type="PANTHER" id="PTHR10662">
    <property type="entry name" value="NUCLEAR RNA EXPORT FACTOR"/>
    <property type="match status" value="1"/>
</dbReference>
<dbReference type="InterPro" id="IPR012677">
    <property type="entry name" value="Nucleotide-bd_a/b_plait_sf"/>
</dbReference>
<dbReference type="GO" id="GO:0005654">
    <property type="term" value="C:nucleoplasm"/>
    <property type="evidence" value="ECO:0007669"/>
    <property type="project" value="UniProtKB-SubCell"/>
</dbReference>
<evidence type="ECO:0000256" key="8">
    <source>
        <dbReference type="ARBA" id="ARBA00023242"/>
    </source>
</evidence>
<dbReference type="InterPro" id="IPR032675">
    <property type="entry name" value="LRR_dom_sf"/>
</dbReference>
<reference evidence="12 13" key="1">
    <citation type="journal article" date="2014" name="Nat. Commun.">
        <title>Molecular traces of alternative social organization in a termite genome.</title>
        <authorList>
            <person name="Terrapon N."/>
            <person name="Li C."/>
            <person name="Robertson H.M."/>
            <person name="Ji L."/>
            <person name="Meng X."/>
            <person name="Booth W."/>
            <person name="Chen Z."/>
            <person name="Childers C.P."/>
            <person name="Glastad K.M."/>
            <person name="Gokhale K."/>
            <person name="Gowin J."/>
            <person name="Gronenberg W."/>
            <person name="Hermansen R.A."/>
            <person name="Hu H."/>
            <person name="Hunt B.G."/>
            <person name="Huylmans A.K."/>
            <person name="Khalil S.M."/>
            <person name="Mitchell R.D."/>
            <person name="Munoz-Torres M.C."/>
            <person name="Mustard J.A."/>
            <person name="Pan H."/>
            <person name="Reese J.T."/>
            <person name="Scharf M.E."/>
            <person name="Sun F."/>
            <person name="Vogel H."/>
            <person name="Xiao J."/>
            <person name="Yang W."/>
            <person name="Yang Z."/>
            <person name="Yang Z."/>
            <person name="Zhou J."/>
            <person name="Zhu J."/>
            <person name="Brent C.S."/>
            <person name="Elsik C.G."/>
            <person name="Goodisman M.A."/>
            <person name="Liberles D.A."/>
            <person name="Roe R.M."/>
            <person name="Vargo E.L."/>
            <person name="Vilcinskas A."/>
            <person name="Wang J."/>
            <person name="Bornberg-Bauer E."/>
            <person name="Korb J."/>
            <person name="Zhang G."/>
            <person name="Liebig J."/>
        </authorList>
    </citation>
    <scope>NUCLEOTIDE SEQUENCE [LARGE SCALE GENOMIC DNA]</scope>
    <source>
        <tissue evidence="12">Whole organism</tissue>
    </source>
</reference>
<evidence type="ECO:0000313" key="13">
    <source>
        <dbReference type="Proteomes" id="UP000027135"/>
    </source>
</evidence>
<evidence type="ECO:0000256" key="7">
    <source>
        <dbReference type="ARBA" id="ARBA00022884"/>
    </source>
</evidence>
<dbReference type="InterPro" id="IPR030217">
    <property type="entry name" value="NXF_fam"/>
</dbReference>
<keyword evidence="13" id="KW-1185">Reference proteome</keyword>
<evidence type="ECO:0000259" key="11">
    <source>
        <dbReference type="PROSITE" id="PS51281"/>
    </source>
</evidence>
<dbReference type="PROSITE" id="PS51450">
    <property type="entry name" value="LRR"/>
    <property type="match status" value="2"/>
</dbReference>
<gene>
    <name evidence="12" type="ORF">L798_06471</name>
</gene>
<dbReference type="Gene3D" id="3.10.450.50">
    <property type="match status" value="1"/>
</dbReference>
<dbReference type="InParanoid" id="A0A067R6A1"/>
<keyword evidence="7" id="KW-0694">RNA-binding</keyword>
<dbReference type="GO" id="GO:0016973">
    <property type="term" value="P:poly(A)+ mRNA export from nucleus"/>
    <property type="evidence" value="ECO:0007669"/>
    <property type="project" value="TreeGrafter"/>
</dbReference>
<dbReference type="Pfam" id="PF22602">
    <property type="entry name" value="NXF_NTF2"/>
    <property type="match status" value="1"/>
</dbReference>
<dbReference type="OMA" id="YGGHEAW"/>
<dbReference type="InterPro" id="IPR005637">
    <property type="entry name" value="TAP_C_dom"/>
</dbReference>
<keyword evidence="6" id="KW-0509">mRNA transport</keyword>